<dbReference type="AlphaFoldDB" id="A0A550CQ41"/>
<name>A0A550CQ41_9AGAR</name>
<protein>
    <submittedName>
        <fullName evidence="1">Uncharacterized protein</fullName>
    </submittedName>
</protein>
<evidence type="ECO:0000313" key="2">
    <source>
        <dbReference type="Proteomes" id="UP000320762"/>
    </source>
</evidence>
<proteinExistence type="predicted"/>
<accession>A0A550CQ41</accession>
<gene>
    <name evidence="1" type="ORF">BD626DRAFT_484190</name>
</gene>
<comment type="caution">
    <text evidence="1">The sequence shown here is derived from an EMBL/GenBank/DDBJ whole genome shotgun (WGS) entry which is preliminary data.</text>
</comment>
<reference evidence="1 2" key="1">
    <citation type="journal article" date="2019" name="New Phytol.">
        <title>Comparative genomics reveals unique wood-decay strategies and fruiting body development in the Schizophyllaceae.</title>
        <authorList>
            <person name="Almasi E."/>
            <person name="Sahu N."/>
            <person name="Krizsan K."/>
            <person name="Balint B."/>
            <person name="Kovacs G.M."/>
            <person name="Kiss B."/>
            <person name="Cseklye J."/>
            <person name="Drula E."/>
            <person name="Henrissat B."/>
            <person name="Nagy I."/>
            <person name="Chovatia M."/>
            <person name="Adam C."/>
            <person name="LaButti K."/>
            <person name="Lipzen A."/>
            <person name="Riley R."/>
            <person name="Grigoriev I.V."/>
            <person name="Nagy L.G."/>
        </authorList>
    </citation>
    <scope>NUCLEOTIDE SEQUENCE [LARGE SCALE GENOMIC DNA]</scope>
    <source>
        <strain evidence="1 2">NL-1724</strain>
    </source>
</reference>
<keyword evidence="2" id="KW-1185">Reference proteome</keyword>
<evidence type="ECO:0000313" key="1">
    <source>
        <dbReference type="EMBL" id="TRM66920.1"/>
    </source>
</evidence>
<feature type="non-terminal residue" evidence="1">
    <location>
        <position position="159"/>
    </location>
</feature>
<dbReference type="EMBL" id="VDMD01000003">
    <property type="protein sequence ID" value="TRM66920.1"/>
    <property type="molecule type" value="Genomic_DNA"/>
</dbReference>
<organism evidence="1 2">
    <name type="scientific">Schizophyllum amplum</name>
    <dbReference type="NCBI Taxonomy" id="97359"/>
    <lineage>
        <taxon>Eukaryota</taxon>
        <taxon>Fungi</taxon>
        <taxon>Dikarya</taxon>
        <taxon>Basidiomycota</taxon>
        <taxon>Agaricomycotina</taxon>
        <taxon>Agaricomycetes</taxon>
        <taxon>Agaricomycetidae</taxon>
        <taxon>Agaricales</taxon>
        <taxon>Schizophyllaceae</taxon>
        <taxon>Schizophyllum</taxon>
    </lineage>
</organism>
<dbReference type="Proteomes" id="UP000320762">
    <property type="component" value="Unassembled WGS sequence"/>
</dbReference>
<sequence length="159" mass="17314">MRPNTLRICCHASSESKMNSEVFAWPFPPSLVMSRSGLAARRTRKIAPHGTDYTQALGADISQIHALRYGLPASPRGDANDSQAEVCGADDGDEDLAVMTAPATRHKRPLPDRPLHEAKRAYDCPRYNNGAVDRAPSTRPAVLVLTNPPLSGCHYSVYC</sequence>